<dbReference type="AlphaFoldDB" id="A0A0A2T7K5"/>
<name>A0A0A2T7K5_9BACI</name>
<dbReference type="STRING" id="1385514.N782_18455"/>
<reference evidence="1 2" key="1">
    <citation type="journal article" date="2015" name="Stand. Genomic Sci.">
        <title>High quality draft genome sequence of the moderately halophilic bacterium Pontibacillus yanchengensis Y32(T) and comparison among Pontibacillus genomes.</title>
        <authorList>
            <person name="Huang J."/>
            <person name="Qiao Z.X."/>
            <person name="Tang J.W."/>
            <person name="Wang G."/>
        </authorList>
    </citation>
    <scope>NUCLEOTIDE SEQUENCE [LARGE SCALE GENOMIC DNA]</scope>
    <source>
        <strain evidence="1 2">Y32</strain>
    </source>
</reference>
<gene>
    <name evidence="1" type="ORF">N782_18455</name>
</gene>
<dbReference type="EMBL" id="AVBF01000060">
    <property type="protein sequence ID" value="KGP71509.1"/>
    <property type="molecule type" value="Genomic_DNA"/>
</dbReference>
<evidence type="ECO:0000313" key="1">
    <source>
        <dbReference type="EMBL" id="KGP71509.1"/>
    </source>
</evidence>
<sequence>MFKQEIEKFLKEDSLYDGLKINKSNFELLEEMFGNEIVIDTYCTSCKKESTFKGRLAHNNLITKYGLSIKGVNNKFDGVLERSEEELTEDDRVDYNIEHFWNNVAPIILQFTCQRDPDHKMYFMLLFRNSALIKIGQYPSTATIDNADLQRYRKILDEDKYKEFSKGVGLASHGVGIGSFVYLRRIFEGLIEESHLNAKKEITGWNEEEYKQCRMNDKIKLLKGYLPAFLVEHSELYGILSKGVHELEEDKCLEMFPNIQLAIEIILDEKIAEREKESKIKKASRFIKETHANFK</sequence>
<evidence type="ECO:0000313" key="2">
    <source>
        <dbReference type="Proteomes" id="UP000030147"/>
    </source>
</evidence>
<dbReference type="RefSeq" id="WP_036822722.1">
    <property type="nucleotide sequence ID" value="NZ_AVBF01000060.1"/>
</dbReference>
<dbReference type="Proteomes" id="UP000030147">
    <property type="component" value="Unassembled WGS sequence"/>
</dbReference>
<keyword evidence="2" id="KW-1185">Reference proteome</keyword>
<comment type="caution">
    <text evidence="1">The sequence shown here is derived from an EMBL/GenBank/DDBJ whole genome shotgun (WGS) entry which is preliminary data.</text>
</comment>
<accession>A0A0A2T7K5</accession>
<dbReference type="OrthoDB" id="981660at2"/>
<organism evidence="1 2">
    <name type="scientific">Pontibacillus yanchengensis Y32</name>
    <dbReference type="NCBI Taxonomy" id="1385514"/>
    <lineage>
        <taxon>Bacteria</taxon>
        <taxon>Bacillati</taxon>
        <taxon>Bacillota</taxon>
        <taxon>Bacilli</taxon>
        <taxon>Bacillales</taxon>
        <taxon>Bacillaceae</taxon>
        <taxon>Pontibacillus</taxon>
    </lineage>
</organism>
<proteinExistence type="predicted"/>
<protein>
    <submittedName>
        <fullName evidence="1">Uncharacterized protein</fullName>
    </submittedName>
</protein>
<dbReference type="eggNOG" id="ENOG5031H61">
    <property type="taxonomic scope" value="Bacteria"/>
</dbReference>